<feature type="signal peptide" evidence="3">
    <location>
        <begin position="1"/>
        <end position="25"/>
    </location>
</feature>
<keyword evidence="6" id="KW-1185">Reference proteome</keyword>
<reference evidence="5 6" key="1">
    <citation type="submission" date="2019-06" db="EMBL/GenBank/DDBJ databases">
        <title>Whole genome shotgun sequence of Vibrio inusitatus NBRC 102082.</title>
        <authorList>
            <person name="Hosoyama A."/>
            <person name="Uohara A."/>
            <person name="Ohji S."/>
            <person name="Ichikawa N."/>
        </authorList>
    </citation>
    <scope>NUCLEOTIDE SEQUENCE [LARGE SCALE GENOMIC DNA]</scope>
    <source>
        <strain evidence="5 6">NBRC 102082</strain>
    </source>
</reference>
<comment type="caution">
    <text evidence="5">The sequence shown here is derived from an EMBL/GenBank/DDBJ whole genome shotgun (WGS) entry which is preliminary data.</text>
</comment>
<dbReference type="Gene3D" id="3.40.720.10">
    <property type="entry name" value="Alkaline Phosphatase, subunit A"/>
    <property type="match status" value="2"/>
</dbReference>
<gene>
    <name evidence="5" type="ORF">VIN01S_26450</name>
</gene>
<comment type="similarity">
    <text evidence="1">Belongs to the sulfatase family.</text>
</comment>
<dbReference type="GO" id="GO:0016787">
    <property type="term" value="F:hydrolase activity"/>
    <property type="evidence" value="ECO:0007669"/>
    <property type="project" value="UniProtKB-KW"/>
</dbReference>
<evidence type="ECO:0000256" key="2">
    <source>
        <dbReference type="ARBA" id="ARBA00022801"/>
    </source>
</evidence>
<dbReference type="InterPro" id="IPR032506">
    <property type="entry name" value="SGSH_C"/>
</dbReference>
<name>A0A4Y3HXZ5_9VIBR</name>
<accession>A0A4Y3HXZ5</accession>
<dbReference type="PROSITE" id="PS00149">
    <property type="entry name" value="SULFATASE_2"/>
    <property type="match status" value="1"/>
</dbReference>
<sequence length="571" mass="66209">MNINRSILSKGIGILLISNAMASFAAEDARPNILFIFSDDHANQAISSYNPTLGHTPNIDRIADEGAIFERAFVTNSICQPSRASVMTGKHSHKNGVIDNSSRWNPNQVIFPKIMEQSGYDTALIGKWHMHPTPINEFGYSLVLNGSGGQGTYYNPEFIDQKGDTEIIEGYSTDLITDMSLDWLEESRDVDKPFLLKVQYKAPHTPRRPPARHMKTFINHNFPTPDTLFDDYATRGDHANNAWMQLYGMTPVGINAFPPASSTPEKARIRKEWIKSMTNDEKWHFDQFINRLNEEQLAAFHDAYDDVNVDYWEKMKDPMYARRWGDVPRDLKVARTEYMYQRFMRDYMATVMTIDENVGRILDYLDESGLAENTIVVYSSDQSFFIGEHGWAEKRYMYEEGFKMPFMIRWPAKIPAEQRPQAMIQNMDFGPTFLDAVGIKAPEEMQGKSFLKVLMGETSDAQWHEERPVVYYHYYMEGAHNVPRHDGVRSERYKLIDFYSQEQGKGIFELYDLKMDPKEVNNVYGDPDYKEVQDKMMNELDNARVIYEVPADYFKAPYPFMMKREREELGL</sequence>
<evidence type="ECO:0000259" key="4">
    <source>
        <dbReference type="Pfam" id="PF16347"/>
    </source>
</evidence>
<dbReference type="AlphaFoldDB" id="A0A4Y3HXZ5"/>
<keyword evidence="2" id="KW-0378">Hydrolase</keyword>
<evidence type="ECO:0000256" key="3">
    <source>
        <dbReference type="SAM" id="SignalP"/>
    </source>
</evidence>
<evidence type="ECO:0000313" key="5">
    <source>
        <dbReference type="EMBL" id="GEA51841.1"/>
    </source>
</evidence>
<dbReference type="PANTHER" id="PTHR43108">
    <property type="entry name" value="N-ACETYLGLUCOSAMINE-6-SULFATASE FAMILY MEMBER"/>
    <property type="match status" value="1"/>
</dbReference>
<proteinExistence type="inferred from homology"/>
<dbReference type="OrthoDB" id="9803751at2"/>
<dbReference type="PANTHER" id="PTHR43108:SF6">
    <property type="entry name" value="N-SULPHOGLUCOSAMINE SULPHOHYDROLASE"/>
    <property type="match status" value="1"/>
</dbReference>
<dbReference type="RefSeq" id="WP_141346314.1">
    <property type="nucleotide sequence ID" value="NZ_BJLF01000013.1"/>
</dbReference>
<organism evidence="5 6">
    <name type="scientific">Vibrio inusitatus NBRC 102082</name>
    <dbReference type="NCBI Taxonomy" id="1219070"/>
    <lineage>
        <taxon>Bacteria</taxon>
        <taxon>Pseudomonadati</taxon>
        <taxon>Pseudomonadota</taxon>
        <taxon>Gammaproteobacteria</taxon>
        <taxon>Vibrionales</taxon>
        <taxon>Vibrionaceae</taxon>
        <taxon>Vibrio</taxon>
    </lineage>
</organism>
<dbReference type="Proteomes" id="UP000318717">
    <property type="component" value="Unassembled WGS sequence"/>
</dbReference>
<keyword evidence="3" id="KW-0732">Signal</keyword>
<feature type="chain" id="PRO_5021377141" description="N-sulphoglucosamine sulphohydrolase C-terminal domain-containing protein" evidence="3">
    <location>
        <begin position="26"/>
        <end position="571"/>
    </location>
</feature>
<dbReference type="InterPro" id="IPR017850">
    <property type="entry name" value="Alkaline_phosphatase_core_sf"/>
</dbReference>
<protein>
    <recommendedName>
        <fullName evidence="4">N-sulphoglucosamine sulphohydrolase C-terminal domain-containing protein</fullName>
    </recommendedName>
</protein>
<dbReference type="CDD" id="cd16031">
    <property type="entry name" value="G6S_like"/>
    <property type="match status" value="1"/>
</dbReference>
<dbReference type="EMBL" id="BJLF01000013">
    <property type="protein sequence ID" value="GEA51841.1"/>
    <property type="molecule type" value="Genomic_DNA"/>
</dbReference>
<feature type="domain" description="N-sulphoglucosamine sulphohydrolase C-terminal" evidence="4">
    <location>
        <begin position="387"/>
        <end position="544"/>
    </location>
</feature>
<dbReference type="SUPFAM" id="SSF53649">
    <property type="entry name" value="Alkaline phosphatase-like"/>
    <property type="match status" value="1"/>
</dbReference>
<dbReference type="InterPro" id="IPR024607">
    <property type="entry name" value="Sulfatase_CS"/>
</dbReference>
<dbReference type="Pfam" id="PF16347">
    <property type="entry name" value="SGSH_C"/>
    <property type="match status" value="1"/>
</dbReference>
<evidence type="ECO:0000256" key="1">
    <source>
        <dbReference type="ARBA" id="ARBA00008779"/>
    </source>
</evidence>
<evidence type="ECO:0000313" key="6">
    <source>
        <dbReference type="Proteomes" id="UP000318717"/>
    </source>
</evidence>